<evidence type="ECO:0000313" key="8">
    <source>
        <dbReference type="Proteomes" id="UP001165413"/>
    </source>
</evidence>
<feature type="transmembrane region" description="Helical" evidence="6">
    <location>
        <begin position="349"/>
        <end position="375"/>
    </location>
</feature>
<dbReference type="InterPro" id="IPR047218">
    <property type="entry name" value="YocR/YhdH-like"/>
</dbReference>
<evidence type="ECO:0000313" key="7">
    <source>
        <dbReference type="EMBL" id="MCP3427521.1"/>
    </source>
</evidence>
<dbReference type="Pfam" id="PF00209">
    <property type="entry name" value="SNF"/>
    <property type="match status" value="2"/>
</dbReference>
<dbReference type="PROSITE" id="PS50267">
    <property type="entry name" value="NA_NEUROTRAN_SYMP_3"/>
    <property type="match status" value="1"/>
</dbReference>
<feature type="transmembrane region" description="Helical" evidence="6">
    <location>
        <begin position="170"/>
        <end position="190"/>
    </location>
</feature>
<feature type="transmembrane region" description="Helical" evidence="6">
    <location>
        <begin position="84"/>
        <end position="106"/>
    </location>
</feature>
<evidence type="ECO:0000256" key="2">
    <source>
        <dbReference type="ARBA" id="ARBA00022448"/>
    </source>
</evidence>
<dbReference type="InterPro" id="IPR037272">
    <property type="entry name" value="SNS_sf"/>
</dbReference>
<organism evidence="7 8">
    <name type="scientific">Opacimonas viscosa</name>
    <dbReference type="NCBI Taxonomy" id="2961944"/>
    <lineage>
        <taxon>Bacteria</taxon>
        <taxon>Pseudomonadati</taxon>
        <taxon>Pseudomonadota</taxon>
        <taxon>Gammaproteobacteria</taxon>
        <taxon>Alteromonadales</taxon>
        <taxon>Alteromonadaceae</taxon>
        <taxon>Opacimonas</taxon>
    </lineage>
</organism>
<dbReference type="NCBIfam" id="NF037979">
    <property type="entry name" value="Na_transp"/>
    <property type="match status" value="1"/>
</dbReference>
<keyword evidence="3 6" id="KW-0812">Transmembrane</keyword>
<dbReference type="SUPFAM" id="SSF161070">
    <property type="entry name" value="SNF-like"/>
    <property type="match status" value="1"/>
</dbReference>
<evidence type="ECO:0000256" key="5">
    <source>
        <dbReference type="ARBA" id="ARBA00023136"/>
    </source>
</evidence>
<protein>
    <submittedName>
        <fullName evidence="7">Sodium-dependent transporter</fullName>
    </submittedName>
</protein>
<evidence type="ECO:0000256" key="3">
    <source>
        <dbReference type="ARBA" id="ARBA00022692"/>
    </source>
</evidence>
<evidence type="ECO:0000256" key="6">
    <source>
        <dbReference type="SAM" id="Phobius"/>
    </source>
</evidence>
<evidence type="ECO:0000256" key="1">
    <source>
        <dbReference type="ARBA" id="ARBA00004141"/>
    </source>
</evidence>
<feature type="transmembrane region" description="Helical" evidence="6">
    <location>
        <begin position="12"/>
        <end position="30"/>
    </location>
</feature>
<feature type="transmembrane region" description="Helical" evidence="6">
    <location>
        <begin position="42"/>
        <end position="64"/>
    </location>
</feature>
<feature type="transmembrane region" description="Helical" evidence="6">
    <location>
        <begin position="138"/>
        <end position="158"/>
    </location>
</feature>
<keyword evidence="4 6" id="KW-1133">Transmembrane helix</keyword>
<keyword evidence="2" id="KW-0813">Transport</keyword>
<dbReference type="RefSeq" id="WP_254097946.1">
    <property type="nucleotide sequence ID" value="NZ_JANATA010000001.1"/>
</dbReference>
<proteinExistence type="predicted"/>
<comment type="subcellular location">
    <subcellularLocation>
        <location evidence="1">Membrane</location>
        <topology evidence="1">Multi-pass membrane protein</topology>
    </subcellularLocation>
</comment>
<dbReference type="InterPro" id="IPR000175">
    <property type="entry name" value="Na/ntran_symport"/>
</dbReference>
<comment type="caution">
    <text evidence="7">The sequence shown here is derived from an EMBL/GenBank/DDBJ whole genome shotgun (WGS) entry which is preliminary data.</text>
</comment>
<dbReference type="GO" id="GO:0016020">
    <property type="term" value="C:membrane"/>
    <property type="evidence" value="ECO:0007669"/>
    <property type="project" value="UniProtKB-SubCell"/>
</dbReference>
<feature type="transmembrane region" description="Helical" evidence="6">
    <location>
        <begin position="425"/>
        <end position="444"/>
    </location>
</feature>
<name>A0AA41X109_9ALTE</name>
<keyword evidence="8" id="KW-1185">Reference proteome</keyword>
<dbReference type="PANTHER" id="PTHR42948">
    <property type="entry name" value="TRANSPORTER"/>
    <property type="match status" value="1"/>
</dbReference>
<reference evidence="7" key="1">
    <citation type="submission" date="2022-07" db="EMBL/GenBank/DDBJ databases">
        <title>Characterization of the Novel Bacterium Alteromonas immobilis LMIT006 and Alteromonas gregis LMIT007.</title>
        <authorList>
            <person name="Lin X."/>
        </authorList>
    </citation>
    <scope>NUCLEOTIDE SEQUENCE</scope>
    <source>
        <strain evidence="7">LMIT007</strain>
    </source>
</reference>
<gene>
    <name evidence="7" type="ORF">NLF92_01005</name>
</gene>
<sequence length="445" mass="48202">MNNRGEFSSRLGFVLAASGSAVGLGNIWGFPSQVAQNGGAAFVLVYLLLAFLLAYPVLMAELVIGRATKSNVIDALGEITNSKVGRYVGVWGAITASLILSFYAIVAGWMMAYFIEAILALFGGDSILSWFTDSSISRNWLFCSVFLFFTALIVTGGVKQGIEKWSVRLMPTLIILIVLLILYVSSQPGAGAGWKAYLLPDFSIIFDPELLISAMGQAFFSMSLGVGTMLVYGSYIAKKENLPSLGASVALVDIGVAVLAGMLIIPAMYVAQANGVSIFADDGQLVEGGALIFSVLPNLFDSIGFFGGVIAIVFFLLMTIASLTSSISMLEVPVSYLVENKALPRSRSVWLMSTIIFLMSSIIIFNFESLFGLVIAFTTEYSQPLLGLLICIFVSWIWHRDAALEELSAGHPDIKNSFFGKVWPVYVKFICPVIIIVMFVRTIWS</sequence>
<accession>A0AA41X109</accession>
<feature type="transmembrane region" description="Helical" evidence="6">
    <location>
        <begin position="245"/>
        <end position="269"/>
    </location>
</feature>
<feature type="transmembrane region" description="Helical" evidence="6">
    <location>
        <begin position="303"/>
        <end position="328"/>
    </location>
</feature>
<dbReference type="PANTHER" id="PTHR42948:SF1">
    <property type="entry name" value="TRANSPORTER"/>
    <property type="match status" value="1"/>
</dbReference>
<dbReference type="CDD" id="cd10336">
    <property type="entry name" value="SLC6sbd_Tyt1-Like"/>
    <property type="match status" value="1"/>
</dbReference>
<dbReference type="Proteomes" id="UP001165413">
    <property type="component" value="Unassembled WGS sequence"/>
</dbReference>
<feature type="transmembrane region" description="Helical" evidence="6">
    <location>
        <begin position="210"/>
        <end position="233"/>
    </location>
</feature>
<dbReference type="EMBL" id="JANATA010000001">
    <property type="protein sequence ID" value="MCP3427521.1"/>
    <property type="molecule type" value="Genomic_DNA"/>
</dbReference>
<dbReference type="PRINTS" id="PR00176">
    <property type="entry name" value="NANEUSMPORT"/>
</dbReference>
<evidence type="ECO:0000256" key="4">
    <source>
        <dbReference type="ARBA" id="ARBA00022989"/>
    </source>
</evidence>
<keyword evidence="5 6" id="KW-0472">Membrane</keyword>
<dbReference type="AlphaFoldDB" id="A0AA41X109"/>